<dbReference type="EMBL" id="JAWDIS010000001">
    <property type="protein sequence ID" value="MDU0367191.1"/>
    <property type="molecule type" value="Genomic_DNA"/>
</dbReference>
<comment type="similarity">
    <text evidence="2 6 7">Belongs to the citrate synthase family.</text>
</comment>
<comment type="pathway">
    <text evidence="1">Carbohydrate metabolism; tricarboxylic acid cycle.</text>
</comment>
<comment type="catalytic activity">
    <reaction evidence="5">
        <text>oxaloacetate + acetyl-CoA + H2O = citrate + CoA + H(+)</text>
        <dbReference type="Rhea" id="RHEA:16845"/>
        <dbReference type="ChEBI" id="CHEBI:15377"/>
        <dbReference type="ChEBI" id="CHEBI:15378"/>
        <dbReference type="ChEBI" id="CHEBI:16452"/>
        <dbReference type="ChEBI" id="CHEBI:16947"/>
        <dbReference type="ChEBI" id="CHEBI:57287"/>
        <dbReference type="ChEBI" id="CHEBI:57288"/>
        <dbReference type="EC" id="2.3.3.16"/>
    </reaction>
</comment>
<evidence type="ECO:0000313" key="9">
    <source>
        <dbReference type="Proteomes" id="UP001263371"/>
    </source>
</evidence>
<dbReference type="InterPro" id="IPR036969">
    <property type="entry name" value="Citrate_synthase_sf"/>
</dbReference>
<keyword evidence="8" id="KW-0012">Acyltransferase</keyword>
<accession>A0ABU3T738</accession>
<dbReference type="InterPro" id="IPR016143">
    <property type="entry name" value="Citrate_synth-like_sm_a-sub"/>
</dbReference>
<protein>
    <recommendedName>
        <fullName evidence="6">Citrate synthase</fullName>
    </recommendedName>
</protein>
<dbReference type="SUPFAM" id="SSF48256">
    <property type="entry name" value="Citrate synthase"/>
    <property type="match status" value="1"/>
</dbReference>
<dbReference type="GO" id="GO:0050440">
    <property type="term" value="F:2-methylcitrate synthase activity"/>
    <property type="evidence" value="ECO:0007669"/>
    <property type="project" value="UniProtKB-EC"/>
</dbReference>
<dbReference type="RefSeq" id="WP_315994377.1">
    <property type="nucleotide sequence ID" value="NZ_JAWDIS010000001.1"/>
</dbReference>
<sequence length="394" mass="42893">MTDIKKGLAGVTVDETAISKVNPDTNSLLYRGYPVQELAATQPFEAVAYLLWNGELPDAAQLAALRETERAHRALTDDVRAAIDLLPTSAHPMDEVRTAVSVIGARETAGISNVMDAVGTPEENLERSIRLWAQLPAVVAYGQRRRRGEELIEPRDDLDYAANFLWMTFGEEAHAVVVDAFTRSMILYAEHSFNASTFTARVIASTLSDLYSAVVGAVGALKGPLHGGANEAVLHVFTEIGSAENVGPWLDAALAEKRKIMGFGHRVYKRGDSRVPTMKAALDTLVAHYDRPDVAALYDALESQFVERKGIYPNLDYPSGPAYDLMGFDALTFTPLFVAARVTGWTAHIREQQAANALIRPLSAYVGPDERHVEGYVPDAADVDAQERPEEAAG</sequence>
<evidence type="ECO:0000256" key="2">
    <source>
        <dbReference type="ARBA" id="ARBA00010566"/>
    </source>
</evidence>
<evidence type="ECO:0000256" key="5">
    <source>
        <dbReference type="ARBA" id="ARBA00049288"/>
    </source>
</evidence>
<comment type="caution">
    <text evidence="8">The sequence shown here is derived from an EMBL/GenBank/DDBJ whole genome shotgun (WGS) entry which is preliminary data.</text>
</comment>
<evidence type="ECO:0000256" key="7">
    <source>
        <dbReference type="RuleBase" id="RU003406"/>
    </source>
</evidence>
<dbReference type="PRINTS" id="PR00143">
    <property type="entry name" value="CITRTSNTHASE"/>
</dbReference>
<reference evidence="8 9" key="1">
    <citation type="submission" date="2023-09" db="EMBL/GenBank/DDBJ databases">
        <title>Microbacterium fusihabitans sp. nov., Microbacterium phycihabitans sp. nov., and Microbacterium cervinum sp. nov., isolated from dried seaweeds of beach.</title>
        <authorList>
            <person name="Lee S.D."/>
        </authorList>
    </citation>
    <scope>NUCLEOTIDE SEQUENCE [LARGE SCALE GENOMIC DNA]</scope>
    <source>
        <strain evidence="8 9">KSW4-17</strain>
    </source>
</reference>
<dbReference type="PANTHER" id="PTHR11739">
    <property type="entry name" value="CITRATE SYNTHASE"/>
    <property type="match status" value="1"/>
</dbReference>
<dbReference type="Proteomes" id="UP001263371">
    <property type="component" value="Unassembled WGS sequence"/>
</dbReference>
<dbReference type="InterPro" id="IPR002020">
    <property type="entry name" value="Citrate_synthase"/>
</dbReference>
<name>A0ABU3T738_9MICO</name>
<proteinExistence type="inferred from homology"/>
<dbReference type="PANTHER" id="PTHR11739:SF4">
    <property type="entry name" value="CITRATE SYNTHASE, PEROXISOMAL"/>
    <property type="match status" value="1"/>
</dbReference>
<organism evidence="8 9">
    <name type="scientific">Microbacterium galbum</name>
    <dbReference type="NCBI Taxonomy" id="3075994"/>
    <lineage>
        <taxon>Bacteria</taxon>
        <taxon>Bacillati</taxon>
        <taxon>Actinomycetota</taxon>
        <taxon>Actinomycetes</taxon>
        <taxon>Micrococcales</taxon>
        <taxon>Microbacteriaceae</taxon>
        <taxon>Microbacterium</taxon>
    </lineage>
</organism>
<dbReference type="Gene3D" id="1.10.230.10">
    <property type="entry name" value="Cytochrome P450-Terp, domain 2"/>
    <property type="match status" value="1"/>
</dbReference>
<keyword evidence="9" id="KW-1185">Reference proteome</keyword>
<dbReference type="GO" id="GO:0036440">
    <property type="term" value="F:citrate synthase activity"/>
    <property type="evidence" value="ECO:0007669"/>
    <property type="project" value="UniProtKB-EC"/>
</dbReference>
<dbReference type="InterPro" id="IPR011278">
    <property type="entry name" value="2-MeCitrate/Citrate_synth_II"/>
</dbReference>
<evidence type="ECO:0000256" key="6">
    <source>
        <dbReference type="PIRNR" id="PIRNR001369"/>
    </source>
</evidence>
<gene>
    <name evidence="8" type="ORF">RWH45_08180</name>
</gene>
<evidence type="ECO:0000256" key="1">
    <source>
        <dbReference type="ARBA" id="ARBA00005163"/>
    </source>
</evidence>
<dbReference type="PIRSF" id="PIRSF001369">
    <property type="entry name" value="Citrate_synth"/>
    <property type="match status" value="1"/>
</dbReference>
<keyword evidence="4 6" id="KW-0808">Transferase</keyword>
<evidence type="ECO:0000256" key="3">
    <source>
        <dbReference type="ARBA" id="ARBA00022532"/>
    </source>
</evidence>
<dbReference type="NCBIfam" id="NF010636">
    <property type="entry name" value="PRK14033.1"/>
    <property type="match status" value="1"/>
</dbReference>
<dbReference type="InterPro" id="IPR016142">
    <property type="entry name" value="Citrate_synth-like_lrg_a-sub"/>
</dbReference>
<dbReference type="InterPro" id="IPR019810">
    <property type="entry name" value="Citrate_synthase_AS"/>
</dbReference>
<evidence type="ECO:0000256" key="4">
    <source>
        <dbReference type="ARBA" id="ARBA00022679"/>
    </source>
</evidence>
<dbReference type="Gene3D" id="1.10.580.10">
    <property type="entry name" value="Citrate Synthase, domain 1"/>
    <property type="match status" value="1"/>
</dbReference>
<dbReference type="InterPro" id="IPR024176">
    <property type="entry name" value="Citrate_synthase_bac-typ"/>
</dbReference>
<dbReference type="NCBIfam" id="TIGR01800">
    <property type="entry name" value="cit_synth_II"/>
    <property type="match status" value="1"/>
</dbReference>
<keyword evidence="3" id="KW-0816">Tricarboxylic acid cycle</keyword>
<dbReference type="Pfam" id="PF00285">
    <property type="entry name" value="Citrate_synt"/>
    <property type="match status" value="1"/>
</dbReference>
<dbReference type="PROSITE" id="PS00480">
    <property type="entry name" value="CITRATE_SYNTHASE"/>
    <property type="match status" value="1"/>
</dbReference>
<evidence type="ECO:0000313" key="8">
    <source>
        <dbReference type="EMBL" id="MDU0367191.1"/>
    </source>
</evidence>